<dbReference type="PANTHER" id="PTHR28621">
    <property type="entry name" value="SELENOPROTEIN S"/>
    <property type="match status" value="1"/>
</dbReference>
<dbReference type="GO" id="GO:0036502">
    <property type="term" value="C:Derlin-1-VIMP complex"/>
    <property type="evidence" value="ECO:0007669"/>
    <property type="project" value="TreeGrafter"/>
</dbReference>
<evidence type="ECO:0000256" key="4">
    <source>
        <dbReference type="ARBA" id="ARBA00022490"/>
    </source>
</evidence>
<evidence type="ECO:0000256" key="9">
    <source>
        <dbReference type="ARBA" id="ARBA00023136"/>
    </source>
</evidence>
<protein>
    <recommendedName>
        <fullName evidence="14">Selenoprotein S</fullName>
    </recommendedName>
</protein>
<accession>A0AAN9VZW3</accession>
<evidence type="ECO:0000256" key="2">
    <source>
        <dbReference type="ARBA" id="ARBA00004496"/>
    </source>
</evidence>
<evidence type="ECO:0000256" key="11">
    <source>
        <dbReference type="SAM" id="Phobius"/>
    </source>
</evidence>
<keyword evidence="6" id="KW-0256">Endoplasmic reticulum</keyword>
<evidence type="ECO:0000256" key="5">
    <source>
        <dbReference type="ARBA" id="ARBA00022692"/>
    </source>
</evidence>
<feature type="region of interest" description="Disordered" evidence="10">
    <location>
        <begin position="145"/>
        <end position="194"/>
    </location>
</feature>
<reference evidence="12 13" key="1">
    <citation type="submission" date="2024-03" db="EMBL/GenBank/DDBJ databases">
        <title>The genome assembly and annotation of the cricket Gryllus longicercus Weissman &amp; Gray.</title>
        <authorList>
            <person name="Szrajer S."/>
            <person name="Gray D."/>
            <person name="Ylla G."/>
        </authorList>
    </citation>
    <scope>NUCLEOTIDE SEQUENCE [LARGE SCALE GENOMIC DNA]</scope>
    <source>
        <strain evidence="12">DAG 2021-001</strain>
        <tissue evidence="12">Whole body minus gut</tissue>
    </source>
</reference>
<comment type="caution">
    <text evidence="12">The sequence shown here is derived from an EMBL/GenBank/DDBJ whole genome shotgun (WGS) entry which is preliminary data.</text>
</comment>
<evidence type="ECO:0008006" key="14">
    <source>
        <dbReference type="Google" id="ProtNLM"/>
    </source>
</evidence>
<evidence type="ECO:0000256" key="10">
    <source>
        <dbReference type="SAM" id="MobiDB-lite"/>
    </source>
</evidence>
<feature type="compositionally biased region" description="Polar residues" evidence="10">
    <location>
        <begin position="155"/>
        <end position="168"/>
    </location>
</feature>
<dbReference type="Pfam" id="PF06936">
    <property type="entry name" value="Selenoprotein_S"/>
    <property type="match status" value="1"/>
</dbReference>
<keyword evidence="8 11" id="KW-1133">Transmembrane helix</keyword>
<name>A0AAN9VZW3_9ORTH</name>
<dbReference type="Gene3D" id="6.10.250.2950">
    <property type="match status" value="1"/>
</dbReference>
<keyword evidence="4" id="KW-0963">Cytoplasm</keyword>
<dbReference type="GO" id="GO:0036513">
    <property type="term" value="C:Derlin-1 retrotranslocation complex"/>
    <property type="evidence" value="ECO:0007669"/>
    <property type="project" value="TreeGrafter"/>
</dbReference>
<dbReference type="AlphaFoldDB" id="A0AAN9VZW3"/>
<sequence>MGEVSDDIEEMSVDVEEESQNTFLAPEPPEGMDVNSNLLTTFSWILDNWFLLLIIGVCSMYIYQRYIYPAIEKFRHTLADREMEAKLHKNPDLVRARQEALMEARRKMQEKHDAEAARMAELRKVREEKKKEEILSKNLEKYSSVGHTLNEADPRSQSGPSSRPNRTDYNPLMGSGSGGYRPQRRRPCSGGGCG</sequence>
<evidence type="ECO:0000313" key="12">
    <source>
        <dbReference type="EMBL" id="KAK7867219.1"/>
    </source>
</evidence>
<keyword evidence="13" id="KW-1185">Reference proteome</keyword>
<dbReference type="GO" id="GO:0030970">
    <property type="term" value="P:retrograde protein transport, ER to cytosol"/>
    <property type="evidence" value="ECO:0007669"/>
    <property type="project" value="TreeGrafter"/>
</dbReference>
<keyword evidence="9 11" id="KW-0472">Membrane</keyword>
<gene>
    <name evidence="12" type="ORF">R5R35_008396</name>
</gene>
<evidence type="ECO:0000313" key="13">
    <source>
        <dbReference type="Proteomes" id="UP001378592"/>
    </source>
</evidence>
<evidence type="ECO:0000256" key="7">
    <source>
        <dbReference type="ARBA" id="ARBA00022933"/>
    </source>
</evidence>
<dbReference type="InterPro" id="IPR009703">
    <property type="entry name" value="Selenoprotein_S"/>
</dbReference>
<keyword evidence="7" id="KW-0712">Selenocysteine</keyword>
<comment type="similarity">
    <text evidence="3">Belongs to the selenoprotein S family.</text>
</comment>
<dbReference type="GO" id="GO:0030968">
    <property type="term" value="P:endoplasmic reticulum unfolded protein response"/>
    <property type="evidence" value="ECO:0007669"/>
    <property type="project" value="TreeGrafter"/>
</dbReference>
<evidence type="ECO:0000256" key="8">
    <source>
        <dbReference type="ARBA" id="ARBA00022989"/>
    </source>
</evidence>
<dbReference type="PANTHER" id="PTHR28621:SF1">
    <property type="entry name" value="SELENOPROTEIN S"/>
    <property type="match status" value="1"/>
</dbReference>
<comment type="subcellular location">
    <subcellularLocation>
        <location evidence="2">Cytoplasm</location>
    </subcellularLocation>
    <subcellularLocation>
        <location evidence="1">Endoplasmic reticulum membrane</location>
        <topology evidence="1">Single-pass membrane protein</topology>
    </subcellularLocation>
</comment>
<organism evidence="12 13">
    <name type="scientific">Gryllus longicercus</name>
    <dbReference type="NCBI Taxonomy" id="2509291"/>
    <lineage>
        <taxon>Eukaryota</taxon>
        <taxon>Metazoa</taxon>
        <taxon>Ecdysozoa</taxon>
        <taxon>Arthropoda</taxon>
        <taxon>Hexapoda</taxon>
        <taxon>Insecta</taxon>
        <taxon>Pterygota</taxon>
        <taxon>Neoptera</taxon>
        <taxon>Polyneoptera</taxon>
        <taxon>Orthoptera</taxon>
        <taxon>Ensifera</taxon>
        <taxon>Gryllidea</taxon>
        <taxon>Grylloidea</taxon>
        <taxon>Gryllidae</taxon>
        <taxon>Gryllinae</taxon>
        <taxon>Gryllus</taxon>
    </lineage>
</organism>
<dbReference type="EMBL" id="JAZDUA010000125">
    <property type="protein sequence ID" value="KAK7867219.1"/>
    <property type="molecule type" value="Genomic_DNA"/>
</dbReference>
<feature type="transmembrane region" description="Helical" evidence="11">
    <location>
        <begin position="42"/>
        <end position="63"/>
    </location>
</feature>
<dbReference type="Proteomes" id="UP001378592">
    <property type="component" value="Unassembled WGS sequence"/>
</dbReference>
<keyword evidence="5 11" id="KW-0812">Transmembrane</keyword>
<evidence type="ECO:0000256" key="3">
    <source>
        <dbReference type="ARBA" id="ARBA00011034"/>
    </source>
</evidence>
<evidence type="ECO:0000256" key="1">
    <source>
        <dbReference type="ARBA" id="ARBA00004389"/>
    </source>
</evidence>
<evidence type="ECO:0000256" key="6">
    <source>
        <dbReference type="ARBA" id="ARBA00022824"/>
    </source>
</evidence>
<proteinExistence type="inferred from homology"/>